<feature type="signal peptide" evidence="2">
    <location>
        <begin position="1"/>
        <end position="21"/>
    </location>
</feature>
<keyword evidence="4" id="KW-1185">Reference proteome</keyword>
<gene>
    <name evidence="3" type="ORF">ACFFF7_08920</name>
</gene>
<dbReference type="InterPro" id="IPR042230">
    <property type="entry name" value="CusF_sf"/>
</dbReference>
<dbReference type="Proteomes" id="UP001589943">
    <property type="component" value="Unassembled WGS sequence"/>
</dbReference>
<evidence type="ECO:0000256" key="2">
    <source>
        <dbReference type="SAM" id="SignalP"/>
    </source>
</evidence>
<name>A0ABV6PI76_9SPHN</name>
<keyword evidence="2" id="KW-0732">Signal</keyword>
<accession>A0ABV6PI76</accession>
<dbReference type="InterPro" id="IPR021647">
    <property type="entry name" value="CusF_Ec"/>
</dbReference>
<dbReference type="Gene3D" id="2.40.50.320">
    <property type="entry name" value="Copper binding periplasmic protein CusF"/>
    <property type="match status" value="1"/>
</dbReference>
<protein>
    <submittedName>
        <fullName evidence="3">Copper-binding protein</fullName>
    </submittedName>
</protein>
<feature type="compositionally biased region" description="Low complexity" evidence="1">
    <location>
        <begin position="29"/>
        <end position="48"/>
    </location>
</feature>
<dbReference type="EMBL" id="JBHLTL010000005">
    <property type="protein sequence ID" value="MFC0589532.1"/>
    <property type="molecule type" value="Genomic_DNA"/>
</dbReference>
<dbReference type="PROSITE" id="PS51257">
    <property type="entry name" value="PROKAR_LIPOPROTEIN"/>
    <property type="match status" value="1"/>
</dbReference>
<proteinExistence type="predicted"/>
<feature type="region of interest" description="Disordered" evidence="1">
    <location>
        <begin position="23"/>
        <end position="48"/>
    </location>
</feature>
<evidence type="ECO:0000256" key="1">
    <source>
        <dbReference type="SAM" id="MobiDB-lite"/>
    </source>
</evidence>
<dbReference type="RefSeq" id="WP_379481030.1">
    <property type="nucleotide sequence ID" value="NZ_JBHLTL010000005.1"/>
</dbReference>
<dbReference type="Pfam" id="PF11604">
    <property type="entry name" value="CusF_Ec"/>
    <property type="match status" value="1"/>
</dbReference>
<sequence length="123" mass="13037">MKKTLIIASSFALIASLAACKKEAEAPKPAESTTSSNGGMASMPMAGPMMHGASTGTITAIDAAKSTVTLDHHEIAALKWPAMTMSFSAKREQLVDLKVGDKVTFEIDWDGQKGLITKIQKSR</sequence>
<reference evidence="3 4" key="1">
    <citation type="submission" date="2024-09" db="EMBL/GenBank/DDBJ databases">
        <authorList>
            <person name="Sun Q."/>
            <person name="Mori K."/>
        </authorList>
    </citation>
    <scope>NUCLEOTIDE SEQUENCE [LARGE SCALE GENOMIC DNA]</scope>
    <source>
        <strain evidence="3 4">NCAIM B.02537</strain>
    </source>
</reference>
<organism evidence="3 4">
    <name type="scientific">Novosphingobium aquiterrae</name>
    <dbReference type="NCBI Taxonomy" id="624388"/>
    <lineage>
        <taxon>Bacteria</taxon>
        <taxon>Pseudomonadati</taxon>
        <taxon>Pseudomonadota</taxon>
        <taxon>Alphaproteobacteria</taxon>
        <taxon>Sphingomonadales</taxon>
        <taxon>Sphingomonadaceae</taxon>
        <taxon>Novosphingobium</taxon>
    </lineage>
</organism>
<comment type="caution">
    <text evidence="3">The sequence shown here is derived from an EMBL/GenBank/DDBJ whole genome shotgun (WGS) entry which is preliminary data.</text>
</comment>
<feature type="chain" id="PRO_5045612456" evidence="2">
    <location>
        <begin position="22"/>
        <end position="123"/>
    </location>
</feature>
<evidence type="ECO:0000313" key="3">
    <source>
        <dbReference type="EMBL" id="MFC0589532.1"/>
    </source>
</evidence>
<evidence type="ECO:0000313" key="4">
    <source>
        <dbReference type="Proteomes" id="UP001589943"/>
    </source>
</evidence>